<feature type="compositionally biased region" description="Low complexity" evidence="1">
    <location>
        <begin position="32"/>
        <end position="41"/>
    </location>
</feature>
<evidence type="ECO:0000256" key="1">
    <source>
        <dbReference type="SAM" id="MobiDB-lite"/>
    </source>
</evidence>
<proteinExistence type="predicted"/>
<evidence type="ECO:0000313" key="3">
    <source>
        <dbReference type="Proteomes" id="UP000485058"/>
    </source>
</evidence>
<dbReference type="EMBL" id="BLLF01000944">
    <property type="protein sequence ID" value="GFH16088.1"/>
    <property type="molecule type" value="Genomic_DNA"/>
</dbReference>
<name>A0A699ZAD5_HAELA</name>
<dbReference type="AlphaFoldDB" id="A0A699ZAD5"/>
<comment type="caution">
    <text evidence="2">The sequence shown here is derived from an EMBL/GenBank/DDBJ whole genome shotgun (WGS) entry which is preliminary data.</text>
</comment>
<feature type="region of interest" description="Disordered" evidence="1">
    <location>
        <begin position="1"/>
        <end position="41"/>
    </location>
</feature>
<accession>A0A699ZAD5</accession>
<keyword evidence="3" id="KW-1185">Reference proteome</keyword>
<organism evidence="2 3">
    <name type="scientific">Haematococcus lacustris</name>
    <name type="common">Green alga</name>
    <name type="synonym">Haematococcus pluvialis</name>
    <dbReference type="NCBI Taxonomy" id="44745"/>
    <lineage>
        <taxon>Eukaryota</taxon>
        <taxon>Viridiplantae</taxon>
        <taxon>Chlorophyta</taxon>
        <taxon>core chlorophytes</taxon>
        <taxon>Chlorophyceae</taxon>
        <taxon>CS clade</taxon>
        <taxon>Chlamydomonadales</taxon>
        <taxon>Haematococcaceae</taxon>
        <taxon>Haematococcus</taxon>
    </lineage>
</organism>
<evidence type="ECO:0000313" key="2">
    <source>
        <dbReference type="EMBL" id="GFH16088.1"/>
    </source>
</evidence>
<dbReference type="Proteomes" id="UP000485058">
    <property type="component" value="Unassembled WGS sequence"/>
</dbReference>
<gene>
    <name evidence="2" type="ORF">HaLaN_12440</name>
</gene>
<sequence length="190" mass="19510">MQPKSSSVHSVVLPPDPWVTSSGSDGWGGQRQPSTTASPAGTAATTYAAGQPPLGCHCVIVRFIEVEGCCCRSRSKGEGGGRTYSTASYDHEHMKGSVLALADGVNWGEPARRAARCAVLGACAHLHQALAGLGSDPGDPPAAAVAAAAGLPGVPPEQGGRDRAAAGWQLLWPRVCRCGWLGVYQMVVLP</sequence>
<protein>
    <submittedName>
        <fullName evidence="2">PPM-type phosphatase domain-containing protein</fullName>
    </submittedName>
</protein>
<reference evidence="2 3" key="1">
    <citation type="submission" date="2020-02" db="EMBL/GenBank/DDBJ databases">
        <title>Draft genome sequence of Haematococcus lacustris strain NIES-144.</title>
        <authorList>
            <person name="Morimoto D."/>
            <person name="Nakagawa S."/>
            <person name="Yoshida T."/>
            <person name="Sawayama S."/>
        </authorList>
    </citation>
    <scope>NUCLEOTIDE SEQUENCE [LARGE SCALE GENOMIC DNA]</scope>
    <source>
        <strain evidence="2 3">NIES-144</strain>
    </source>
</reference>